<reference evidence="2" key="1">
    <citation type="journal article" date="2020" name="New Phytol.">
        <title>Comparative genomics reveals dynamic genome evolution in host specialist ectomycorrhizal fungi.</title>
        <authorList>
            <person name="Lofgren L.A."/>
            <person name="Nguyen N.H."/>
            <person name="Vilgalys R."/>
            <person name="Ruytinx J."/>
            <person name="Liao H.L."/>
            <person name="Branco S."/>
            <person name="Kuo A."/>
            <person name="LaButti K."/>
            <person name="Lipzen A."/>
            <person name="Andreopoulos W."/>
            <person name="Pangilinan J."/>
            <person name="Riley R."/>
            <person name="Hundley H."/>
            <person name="Na H."/>
            <person name="Barry K."/>
            <person name="Grigoriev I.V."/>
            <person name="Stajich J.E."/>
            <person name="Kennedy P.G."/>
        </authorList>
    </citation>
    <scope>NUCLEOTIDE SEQUENCE</scope>
    <source>
        <strain evidence="2">S12</strain>
    </source>
</reference>
<gene>
    <name evidence="2" type="ORF">HD556DRAFT_948678</name>
</gene>
<dbReference type="EMBL" id="JABBWE010000078">
    <property type="protein sequence ID" value="KAG1787474.1"/>
    <property type="molecule type" value="Genomic_DNA"/>
</dbReference>
<keyword evidence="3" id="KW-1185">Reference proteome</keyword>
<name>A0A9P7DCN9_9AGAM</name>
<feature type="chain" id="PRO_5040432871" description="Secreted protein" evidence="1">
    <location>
        <begin position="16"/>
        <end position="93"/>
    </location>
</feature>
<feature type="signal peptide" evidence="1">
    <location>
        <begin position="1"/>
        <end position="15"/>
    </location>
</feature>
<keyword evidence="1" id="KW-0732">Signal</keyword>
<organism evidence="2 3">
    <name type="scientific">Suillus plorans</name>
    <dbReference type="NCBI Taxonomy" id="116603"/>
    <lineage>
        <taxon>Eukaryota</taxon>
        <taxon>Fungi</taxon>
        <taxon>Dikarya</taxon>
        <taxon>Basidiomycota</taxon>
        <taxon>Agaricomycotina</taxon>
        <taxon>Agaricomycetes</taxon>
        <taxon>Agaricomycetidae</taxon>
        <taxon>Boletales</taxon>
        <taxon>Suillineae</taxon>
        <taxon>Suillaceae</taxon>
        <taxon>Suillus</taxon>
    </lineage>
</organism>
<sequence>MRVFLNRLFLTCMTATLLDRKSLISICSHRHTSANQLLDLDTRRTILDTAMSHICRYKLQESYFFFIDQSSNSFTSPSIDGLLYKRAGRESNI</sequence>
<dbReference type="GeneID" id="64605863"/>
<evidence type="ECO:0000256" key="1">
    <source>
        <dbReference type="SAM" id="SignalP"/>
    </source>
</evidence>
<evidence type="ECO:0000313" key="2">
    <source>
        <dbReference type="EMBL" id="KAG1787474.1"/>
    </source>
</evidence>
<dbReference type="Proteomes" id="UP000719766">
    <property type="component" value="Unassembled WGS sequence"/>
</dbReference>
<dbReference type="AlphaFoldDB" id="A0A9P7DCN9"/>
<comment type="caution">
    <text evidence="2">The sequence shown here is derived from an EMBL/GenBank/DDBJ whole genome shotgun (WGS) entry which is preliminary data.</text>
</comment>
<evidence type="ECO:0000313" key="3">
    <source>
        <dbReference type="Proteomes" id="UP000719766"/>
    </source>
</evidence>
<protein>
    <recommendedName>
        <fullName evidence="4">Secreted protein</fullName>
    </recommendedName>
</protein>
<dbReference type="RefSeq" id="XP_041154820.1">
    <property type="nucleotide sequence ID" value="XM_041312099.1"/>
</dbReference>
<proteinExistence type="predicted"/>
<accession>A0A9P7DCN9</accession>
<evidence type="ECO:0008006" key="4">
    <source>
        <dbReference type="Google" id="ProtNLM"/>
    </source>
</evidence>